<dbReference type="RefSeq" id="WP_068743670.1">
    <property type="nucleotide sequence ID" value="NZ_LSRE01000002.1"/>
</dbReference>
<gene>
    <name evidence="2" type="ORF">AXK61_12865</name>
</gene>
<name>A0A137ZRT4_9ACTN</name>
<feature type="region of interest" description="Disordered" evidence="1">
    <location>
        <begin position="436"/>
        <end position="469"/>
    </location>
</feature>
<feature type="compositionally biased region" description="Low complexity" evidence="1">
    <location>
        <begin position="536"/>
        <end position="547"/>
    </location>
</feature>
<sequence length="547" mass="59164">MRRRPESTAHQYVRPVRTHATRSITRQDGTSVGYFTFDDGSPGTTPHSLVAAAHTMTGARGEGYRRPAAGKWQSEAFALFREVGELRYSGERVARAASMARLMIAKRATDSDSDPEPADNPELVALSRDMFGDGAHTAQSIRRYVQHMIFNGESNILVSDSDPDEGLTFRPYSVKEVTGKSGDWKLNDGSGTPRQVDEETEILIRSWTPDPEVFQWADCPVRSVLPVARELRGLGQHVSAQIDSRLAGAGMLVVPESISLIPGQRPPRVDENGDPVDDDQGEDAEDTNFYTALLEAMMTAIGDRDDASAIVPLMVKVRDDLVGKVQHISFAQPFDAQAKDLRDEAIRRIALGMDSEPETLLGMSGANHWTGFLVDQNEVRLVIAPMVATLCHSLTNSWLRPYLEALAAEGTFVDDPSDYLVWFDVSPLELRPDRSKDAQALHQAGAVSAETLRRESGFGDDDAPSDEEKRERVLMQLLTARPDLADQLLPALGITDIQLTVPGAPAGDASGPPGPGAAAPEPGPLPGGDPNPAAPGQPEQAPPEGAM</sequence>
<accession>A0A137ZRT4</accession>
<dbReference type="EMBL" id="LSRE01000002">
    <property type="protein sequence ID" value="KXP00894.1"/>
    <property type="molecule type" value="Genomic_DNA"/>
</dbReference>
<feature type="compositionally biased region" description="Pro residues" evidence="1">
    <location>
        <begin position="521"/>
        <end position="535"/>
    </location>
</feature>
<feature type="compositionally biased region" description="Acidic residues" evidence="1">
    <location>
        <begin position="272"/>
        <end position="283"/>
    </location>
</feature>
<proteinExistence type="predicted"/>
<feature type="compositionally biased region" description="Low complexity" evidence="1">
    <location>
        <begin position="502"/>
        <end position="520"/>
    </location>
</feature>
<comment type="caution">
    <text evidence="2">The sequence shown here is derived from an EMBL/GenBank/DDBJ whole genome shotgun (WGS) entry which is preliminary data.</text>
</comment>
<feature type="region of interest" description="Disordered" evidence="1">
    <location>
        <begin position="262"/>
        <end position="283"/>
    </location>
</feature>
<feature type="region of interest" description="Disordered" evidence="1">
    <location>
        <begin position="501"/>
        <end position="547"/>
    </location>
</feature>
<protein>
    <recommendedName>
        <fullName evidence="4">Portal protein</fullName>
    </recommendedName>
</protein>
<evidence type="ECO:0000313" key="2">
    <source>
        <dbReference type="EMBL" id="KXP00894.1"/>
    </source>
</evidence>
<reference evidence="2 3" key="1">
    <citation type="submission" date="2016-02" db="EMBL/GenBank/DDBJ databases">
        <authorList>
            <person name="Teng J.L."/>
            <person name="Tang Y."/>
            <person name="Huang Y."/>
            <person name="Guo F."/>
            <person name="Wei W."/>
            <person name="Chen J.H."/>
            <person name="Wong S.Y."/>
            <person name="Lau S.K."/>
            <person name="Woo P.C."/>
        </authorList>
    </citation>
    <scope>NUCLEOTIDE SEQUENCE [LARGE SCALE GENOMIC DNA]</scope>
    <source>
        <strain evidence="2 3">JCM 13375</strain>
    </source>
</reference>
<keyword evidence="3" id="KW-1185">Reference proteome</keyword>
<evidence type="ECO:0000313" key="3">
    <source>
        <dbReference type="Proteomes" id="UP000070409"/>
    </source>
</evidence>
<dbReference type="Proteomes" id="UP000070409">
    <property type="component" value="Unassembled WGS sequence"/>
</dbReference>
<organism evidence="2 3">
    <name type="scientific">Tsukamurella pseudospumae</name>
    <dbReference type="NCBI Taxonomy" id="239498"/>
    <lineage>
        <taxon>Bacteria</taxon>
        <taxon>Bacillati</taxon>
        <taxon>Actinomycetota</taxon>
        <taxon>Actinomycetes</taxon>
        <taxon>Mycobacteriales</taxon>
        <taxon>Tsukamurellaceae</taxon>
        <taxon>Tsukamurella</taxon>
    </lineage>
</organism>
<evidence type="ECO:0000256" key="1">
    <source>
        <dbReference type="SAM" id="MobiDB-lite"/>
    </source>
</evidence>
<evidence type="ECO:0008006" key="4">
    <source>
        <dbReference type="Google" id="ProtNLM"/>
    </source>
</evidence>